<accession>Q4S5Z1</accession>
<feature type="region of interest" description="Disordered" evidence="1">
    <location>
        <begin position="44"/>
        <end position="75"/>
    </location>
</feature>
<feature type="region of interest" description="Disordered" evidence="1">
    <location>
        <begin position="1"/>
        <end position="21"/>
    </location>
</feature>
<gene>
    <name evidence="2" type="ORF">GSTENG00023526001</name>
</gene>
<name>Q4S5Z1_TETNG</name>
<dbReference type="KEGG" id="tng:GSTEN00023526G001"/>
<organism evidence="2">
    <name type="scientific">Tetraodon nigroviridis</name>
    <name type="common">Spotted green pufferfish</name>
    <name type="synonym">Chelonodon nigroviridis</name>
    <dbReference type="NCBI Taxonomy" id="99883"/>
    <lineage>
        <taxon>Eukaryota</taxon>
        <taxon>Metazoa</taxon>
        <taxon>Chordata</taxon>
        <taxon>Craniata</taxon>
        <taxon>Vertebrata</taxon>
        <taxon>Euteleostomi</taxon>
        <taxon>Actinopterygii</taxon>
        <taxon>Neopterygii</taxon>
        <taxon>Teleostei</taxon>
        <taxon>Neoteleostei</taxon>
        <taxon>Acanthomorphata</taxon>
        <taxon>Eupercaria</taxon>
        <taxon>Tetraodontiformes</taxon>
        <taxon>Tetradontoidea</taxon>
        <taxon>Tetraodontidae</taxon>
        <taxon>Tetraodon</taxon>
    </lineage>
</organism>
<sequence length="75" mass="8737">MGTAWFDGEEEEKEKGVAQGLRRPAGECVCEDPLHYLLRVIYGPRSSEAPPTRPRRDPAWRKRWQSRIKRPSFPT</sequence>
<proteinExistence type="predicted"/>
<protein>
    <submittedName>
        <fullName evidence="2">(spotted green pufferfish) hypothetical protein</fullName>
    </submittedName>
</protein>
<comment type="caution">
    <text evidence="2">The sequence shown here is derived from an EMBL/GenBank/DDBJ whole genome shotgun (WGS) entry which is preliminary data.</text>
</comment>
<dbReference type="AlphaFoldDB" id="Q4S5Z1"/>
<feature type="compositionally biased region" description="Basic residues" evidence="1">
    <location>
        <begin position="61"/>
        <end position="75"/>
    </location>
</feature>
<reference evidence="2" key="1">
    <citation type="journal article" date="2004" name="Nature">
        <title>Genome duplication in the teleost fish Tetraodon nigroviridis reveals the early vertebrate proto-karyotype.</title>
        <authorList>
            <person name="Jaillon O."/>
            <person name="Aury J.-M."/>
            <person name="Brunet F."/>
            <person name="Petit J.-L."/>
            <person name="Stange-Thomann N."/>
            <person name="Mauceli E."/>
            <person name="Bouneau L."/>
            <person name="Fischer C."/>
            <person name="Ozouf-Costaz C."/>
            <person name="Bernot A."/>
            <person name="Nicaud S."/>
            <person name="Jaffe D."/>
            <person name="Fisher S."/>
            <person name="Lutfalla G."/>
            <person name="Dossat C."/>
            <person name="Segurens B."/>
            <person name="Dasilva C."/>
            <person name="Salanoubat M."/>
            <person name="Levy M."/>
            <person name="Boudet N."/>
            <person name="Castellano S."/>
            <person name="Anthouard V."/>
            <person name="Jubin C."/>
            <person name="Castelli V."/>
            <person name="Katinka M."/>
            <person name="Vacherie B."/>
            <person name="Biemont C."/>
            <person name="Skalli Z."/>
            <person name="Cattolico L."/>
            <person name="Poulain J."/>
            <person name="De Berardinis V."/>
            <person name="Cruaud C."/>
            <person name="Duprat S."/>
            <person name="Brottier P."/>
            <person name="Coutanceau J.-P."/>
            <person name="Gouzy J."/>
            <person name="Parra G."/>
            <person name="Lardier G."/>
            <person name="Chapple C."/>
            <person name="McKernan K.J."/>
            <person name="McEwan P."/>
            <person name="Bosak S."/>
            <person name="Kellis M."/>
            <person name="Volff J.-N."/>
            <person name="Guigo R."/>
            <person name="Zody M.C."/>
            <person name="Mesirov J."/>
            <person name="Lindblad-Toh K."/>
            <person name="Birren B."/>
            <person name="Nusbaum C."/>
            <person name="Kahn D."/>
            <person name="Robinson-Rechavi M."/>
            <person name="Laudet V."/>
            <person name="Schachter V."/>
            <person name="Quetier F."/>
            <person name="Saurin W."/>
            <person name="Scarpelli C."/>
            <person name="Wincker P."/>
            <person name="Lander E.S."/>
            <person name="Weissenbach J."/>
            <person name="Roest Crollius H."/>
        </authorList>
    </citation>
    <scope>NUCLEOTIDE SEQUENCE [LARGE SCALE GENOMIC DNA]</scope>
</reference>
<evidence type="ECO:0000313" key="2">
    <source>
        <dbReference type="EMBL" id="CAG03941.1"/>
    </source>
</evidence>
<dbReference type="EMBL" id="CAAE01014729">
    <property type="protein sequence ID" value="CAG03941.1"/>
    <property type="molecule type" value="Genomic_DNA"/>
</dbReference>
<evidence type="ECO:0000256" key="1">
    <source>
        <dbReference type="SAM" id="MobiDB-lite"/>
    </source>
</evidence>
<reference evidence="2" key="2">
    <citation type="submission" date="2004-02" db="EMBL/GenBank/DDBJ databases">
        <authorList>
            <consortium name="Genoscope"/>
            <consortium name="Whitehead Institute Centre for Genome Research"/>
        </authorList>
    </citation>
    <scope>NUCLEOTIDE SEQUENCE</scope>
</reference>